<sequence length="644" mass="69883">MKPSFCLFLSFLFLDALGGVTPANLEAESLWLRENGGVEGVYGPVESPGPEAGSLTKDIETTSPEESLGLSIREETRTRLLDEVDHVWARPEVSGRGVDPGKVVDQELIRHRLEEIFIPKVEFRQVPLSEVVETLSELLVRDSPQQGSLNIVLIDPEGRDPFVSIILRRLSLKRVLDFVVESVAYEYDLQNDAVVIRPGQGPGFGLETAFYPVSRSTLIRLTGIHEVEELVISNVMQDPFAEAPGDSVDRRADAEGALKGFLERAGIPFDAVTGANLALADGQLIVTQTARNHEKLRSLLQRYREIKQVEIEARFLEVQERNLEELGFEWTLLGNGQDRVTTAPARNLANAFTVGGDESRIVIDRSGVDLPAIAQGAPVLPISVDLAEDAGNLAHYATALGGGVDLDLVIRALERQSGNDLLSAPKITVLSGKTAEIVVAEEFRYPEMYGDTNAEVGKGDSSSGSAGVAITAGTPRSFTTRNVGVEMEVTPTVEEDNSISLLLKPKVTEFEGFVEYGGTSVAIASDTTVTVPSGFYQPVFSIRKIQTEVTIWDGATVVMGGLTREQSVRINDRVPILGDIPLIGRLFRSEGESTQKRNLLIFVTANLVSPGGSPSFQRLPGVEPNSLFQVPRISTPGGLSQRDE</sequence>
<accession>A0A6B2M4F6</accession>
<dbReference type="InterPro" id="IPR001775">
    <property type="entry name" value="GspD/PilQ"/>
</dbReference>
<protein>
    <recommendedName>
        <fullName evidence="3">Type II/III secretion system secretin-like domain-containing protein</fullName>
    </recommendedName>
</protein>
<dbReference type="Proteomes" id="UP000478417">
    <property type="component" value="Unassembled WGS sequence"/>
</dbReference>
<feature type="domain" description="Type II/III secretion system secretin-like" evidence="3">
    <location>
        <begin position="412"/>
        <end position="608"/>
    </location>
</feature>
<evidence type="ECO:0000256" key="2">
    <source>
        <dbReference type="SAM" id="SignalP"/>
    </source>
</evidence>
<dbReference type="PANTHER" id="PTHR30604">
    <property type="entry name" value="PROTEIN TRANSPORT PROTEIN HOFQ"/>
    <property type="match status" value="1"/>
</dbReference>
<comment type="caution">
    <text evidence="4">The sequence shown here is derived from an EMBL/GenBank/DDBJ whole genome shotgun (WGS) entry which is preliminary data.</text>
</comment>
<feature type="chain" id="PRO_5025439440" description="Type II/III secretion system secretin-like domain-containing protein" evidence="2">
    <location>
        <begin position="19"/>
        <end position="644"/>
    </location>
</feature>
<dbReference type="EMBL" id="JAAGNX010000002">
    <property type="protein sequence ID" value="NDV62715.1"/>
    <property type="molecule type" value="Genomic_DNA"/>
</dbReference>
<name>A0A6B2M4F6_9BACT</name>
<dbReference type="PANTHER" id="PTHR30604:SF1">
    <property type="entry name" value="DNA UTILIZATION PROTEIN HOFQ"/>
    <property type="match status" value="1"/>
</dbReference>
<dbReference type="GO" id="GO:0009306">
    <property type="term" value="P:protein secretion"/>
    <property type="evidence" value="ECO:0007669"/>
    <property type="project" value="InterPro"/>
</dbReference>
<keyword evidence="5" id="KW-1185">Reference proteome</keyword>
<dbReference type="RefSeq" id="WP_163965087.1">
    <property type="nucleotide sequence ID" value="NZ_JAAGNX010000002.1"/>
</dbReference>
<evidence type="ECO:0000256" key="1">
    <source>
        <dbReference type="RuleBase" id="RU004003"/>
    </source>
</evidence>
<evidence type="ECO:0000313" key="5">
    <source>
        <dbReference type="Proteomes" id="UP000478417"/>
    </source>
</evidence>
<feature type="signal peptide" evidence="2">
    <location>
        <begin position="1"/>
        <end position="18"/>
    </location>
</feature>
<organism evidence="4 5">
    <name type="scientific">Oceanipulchritudo coccoides</name>
    <dbReference type="NCBI Taxonomy" id="2706888"/>
    <lineage>
        <taxon>Bacteria</taxon>
        <taxon>Pseudomonadati</taxon>
        <taxon>Verrucomicrobiota</taxon>
        <taxon>Opitutia</taxon>
        <taxon>Puniceicoccales</taxon>
        <taxon>Oceanipulchritudinaceae</taxon>
        <taxon>Oceanipulchritudo</taxon>
    </lineage>
</organism>
<evidence type="ECO:0000313" key="4">
    <source>
        <dbReference type="EMBL" id="NDV62715.1"/>
    </source>
</evidence>
<dbReference type="InterPro" id="IPR004846">
    <property type="entry name" value="T2SS/T3SS_dom"/>
</dbReference>
<comment type="similarity">
    <text evidence="1">Belongs to the bacterial secretin family.</text>
</comment>
<gene>
    <name evidence="4" type="ORF">G0Q06_09660</name>
</gene>
<dbReference type="AlphaFoldDB" id="A0A6B2M4F6"/>
<proteinExistence type="inferred from homology"/>
<dbReference type="InterPro" id="IPR051808">
    <property type="entry name" value="Type_IV_pilus_biogenesis"/>
</dbReference>
<evidence type="ECO:0000259" key="3">
    <source>
        <dbReference type="Pfam" id="PF00263"/>
    </source>
</evidence>
<dbReference type="PRINTS" id="PR00811">
    <property type="entry name" value="BCTERIALGSPD"/>
</dbReference>
<keyword evidence="2" id="KW-0732">Signal</keyword>
<dbReference type="Pfam" id="PF00263">
    <property type="entry name" value="Secretin"/>
    <property type="match status" value="1"/>
</dbReference>
<reference evidence="4 5" key="1">
    <citation type="submission" date="2020-02" db="EMBL/GenBank/DDBJ databases">
        <title>Albibacoteraceae fam. nov., the first described family within the subdivision 4 Verrucomicrobia.</title>
        <authorList>
            <person name="Xi F."/>
        </authorList>
    </citation>
    <scope>NUCLEOTIDE SEQUENCE [LARGE SCALE GENOMIC DNA]</scope>
    <source>
        <strain evidence="4 5">CK1056</strain>
    </source>
</reference>